<keyword evidence="2 4" id="KW-0378">Hydrolase</keyword>
<dbReference type="PANTHER" id="PTHR46470">
    <property type="entry name" value="N-ACYLNEURAMINATE-9-PHOSPHATASE"/>
    <property type="match status" value="1"/>
</dbReference>
<dbReference type="SFLD" id="SFLDG01129">
    <property type="entry name" value="C1.5:_HAD__Beta-PGM__Phosphata"/>
    <property type="match status" value="1"/>
</dbReference>
<comment type="cofactor">
    <cofactor evidence="1">
        <name>Mg(2+)</name>
        <dbReference type="ChEBI" id="CHEBI:18420"/>
    </cofactor>
</comment>
<name>A0A1L7RTV8_9ACTO</name>
<reference evidence="4" key="1">
    <citation type="submission" date="2014-07" db="EMBL/GenBank/DDBJ databases">
        <authorList>
            <person name="Zhang J.E."/>
            <person name="Yang H."/>
            <person name="Guo J."/>
            <person name="Deng Z."/>
            <person name="Luo H."/>
            <person name="Luo M."/>
            <person name="Zhao B."/>
        </authorList>
    </citation>
    <scope>NUCLEOTIDE SEQUENCE</scope>
    <source>
        <strain evidence="4">AM4</strain>
    </source>
</reference>
<evidence type="ECO:0000256" key="2">
    <source>
        <dbReference type="ARBA" id="ARBA00022801"/>
    </source>
</evidence>
<dbReference type="Gene3D" id="3.40.50.1000">
    <property type="entry name" value="HAD superfamily/HAD-like"/>
    <property type="match status" value="1"/>
</dbReference>
<dbReference type="Pfam" id="PF00702">
    <property type="entry name" value="Hydrolase"/>
    <property type="match status" value="1"/>
</dbReference>
<accession>A0A1L7RTV8</accession>
<dbReference type="InterPro" id="IPR023214">
    <property type="entry name" value="HAD_sf"/>
</dbReference>
<dbReference type="PANTHER" id="PTHR46470:SF4">
    <property type="entry name" value="5-AMINO-6-(5-PHOSPHO-D-RIBITYLAMINO)URACIL PHOSPHATASE YIGB"/>
    <property type="match status" value="1"/>
</dbReference>
<dbReference type="InterPro" id="IPR006439">
    <property type="entry name" value="HAD-SF_hydro_IA"/>
</dbReference>
<dbReference type="SFLD" id="SFLDS00003">
    <property type="entry name" value="Haloacid_Dehalogenase"/>
    <property type="match status" value="1"/>
</dbReference>
<evidence type="ECO:0000313" key="4">
    <source>
        <dbReference type="EMBL" id="CED92707.1"/>
    </source>
</evidence>
<sequence>MPGTVIVFDIDGTLMDHRAAADAGLDSFLRLIGAEPTPSLRNTWIRAEQKHFTAWREGELSFTEQRRLRMADLLKALGKTVGGEAQLDQLFDSYLAEYERAWRAYPDAPPCLEELRDRGFKLAVLSNGDARQQDLKLERIGVRKFFSCVLTSDSLGAAKPHREAFDRAAEVLNAPSAELTYIGDDVEVDVLGARAAGWQAFHLDRFDTGHFQPCVKSLSELPALLDR</sequence>
<evidence type="ECO:0000256" key="3">
    <source>
        <dbReference type="ARBA" id="ARBA00022842"/>
    </source>
</evidence>
<dbReference type="InterPro" id="IPR036412">
    <property type="entry name" value="HAD-like_sf"/>
</dbReference>
<gene>
    <name evidence="4" type="ORF">AAM4_0687</name>
</gene>
<proteinExistence type="predicted"/>
<evidence type="ECO:0000256" key="1">
    <source>
        <dbReference type="ARBA" id="ARBA00001946"/>
    </source>
</evidence>
<dbReference type="GO" id="GO:0016787">
    <property type="term" value="F:hydrolase activity"/>
    <property type="evidence" value="ECO:0007669"/>
    <property type="project" value="UniProtKB-KW"/>
</dbReference>
<dbReference type="Gene3D" id="1.20.120.710">
    <property type="entry name" value="Haloacid dehalogenase hydrolase-like domain"/>
    <property type="match status" value="1"/>
</dbReference>
<dbReference type="AlphaFoldDB" id="A0A1L7RTV8"/>
<dbReference type="NCBIfam" id="TIGR01509">
    <property type="entry name" value="HAD-SF-IA-v3"/>
    <property type="match status" value="1"/>
</dbReference>
<dbReference type="SUPFAM" id="SSF56784">
    <property type="entry name" value="HAD-like"/>
    <property type="match status" value="1"/>
</dbReference>
<dbReference type="EMBL" id="LK995477">
    <property type="protein sequence ID" value="CED92707.1"/>
    <property type="molecule type" value="Genomic_DNA"/>
</dbReference>
<protein>
    <submittedName>
        <fullName evidence="4">HAD-super hydrolase, sub IA, variant 1</fullName>
    </submittedName>
</protein>
<dbReference type="NCBIfam" id="TIGR01549">
    <property type="entry name" value="HAD-SF-IA-v1"/>
    <property type="match status" value="1"/>
</dbReference>
<dbReference type="RefSeq" id="WP_210579103.1">
    <property type="nucleotide sequence ID" value="NZ_LK995477.1"/>
</dbReference>
<keyword evidence="3" id="KW-0460">Magnesium</keyword>
<organism evidence="4">
    <name type="scientific">Actinomyces succiniciruminis</name>
    <dbReference type="NCBI Taxonomy" id="1522002"/>
    <lineage>
        <taxon>Bacteria</taxon>
        <taxon>Bacillati</taxon>
        <taxon>Actinomycetota</taxon>
        <taxon>Actinomycetes</taxon>
        <taxon>Actinomycetales</taxon>
        <taxon>Actinomycetaceae</taxon>
        <taxon>Actinomyces</taxon>
    </lineage>
</organism>
<dbReference type="InterPro" id="IPR051400">
    <property type="entry name" value="HAD-like_hydrolase"/>
</dbReference>
<dbReference type="GO" id="GO:0044281">
    <property type="term" value="P:small molecule metabolic process"/>
    <property type="evidence" value="ECO:0007669"/>
    <property type="project" value="UniProtKB-ARBA"/>
</dbReference>
<dbReference type="PRINTS" id="PR00413">
    <property type="entry name" value="HADHALOGNASE"/>
</dbReference>